<organism evidence="16 17">
    <name type="scientific">Luteibacter sahnii</name>
    <dbReference type="NCBI Taxonomy" id="3021977"/>
    <lineage>
        <taxon>Bacteria</taxon>
        <taxon>Pseudomonadati</taxon>
        <taxon>Pseudomonadota</taxon>
        <taxon>Gammaproteobacteria</taxon>
        <taxon>Lysobacterales</taxon>
        <taxon>Rhodanobacteraceae</taxon>
        <taxon>Luteibacter</taxon>
    </lineage>
</organism>
<comment type="cofactor">
    <cofactor evidence="1">
        <name>heme</name>
        <dbReference type="ChEBI" id="CHEBI:30413"/>
    </cofactor>
</comment>
<gene>
    <name evidence="16" type="primary">sdhD</name>
    <name evidence="16" type="ORF">P3W24_05220</name>
</gene>
<dbReference type="SUPFAM" id="SSF81343">
    <property type="entry name" value="Fumarate reductase respiratory complex transmembrane subunits"/>
    <property type="match status" value="1"/>
</dbReference>
<keyword evidence="10" id="KW-0479">Metal-binding</keyword>
<keyword evidence="11" id="KW-0249">Electron transport</keyword>
<reference evidence="16 17" key="1">
    <citation type="journal article" date="2024" name="Curr. Microbiol.">
        <title>Luteibacter sahnii sp. nov., A Novel Yellow-Colored Xanthomonadin Pigment Producing Probiotic Bacterium from Healthy Rice Seed Microbiome.</title>
        <authorList>
            <person name="Jaiswal G."/>
            <person name="Rana R."/>
            <person name="Nayak P.K."/>
            <person name="Chouhan R."/>
            <person name="Gandhi S.G."/>
            <person name="Patel H.K."/>
            <person name="Patil P.B."/>
        </authorList>
    </citation>
    <scope>NUCLEOTIDE SEQUENCE [LARGE SCALE GENOMIC DNA]</scope>
    <source>
        <strain evidence="16 17">PPL201</strain>
    </source>
</reference>
<evidence type="ECO:0000256" key="15">
    <source>
        <dbReference type="SAM" id="Phobius"/>
    </source>
</evidence>
<dbReference type="InterPro" id="IPR034804">
    <property type="entry name" value="SQR/QFR_C/D"/>
</dbReference>
<comment type="subcellular location">
    <subcellularLocation>
        <location evidence="3">Membrane</location>
        <topology evidence="3">Multi-pass membrane protein</topology>
    </subcellularLocation>
</comment>
<keyword evidence="12 15" id="KW-1133">Transmembrane helix</keyword>
<keyword evidence="9 15" id="KW-0812">Transmembrane</keyword>
<comment type="function">
    <text evidence="2">Membrane-anchoring subunit of succinate dehydrogenase (SDH).</text>
</comment>
<evidence type="ECO:0000256" key="11">
    <source>
        <dbReference type="ARBA" id="ARBA00022982"/>
    </source>
</evidence>
<evidence type="ECO:0000256" key="2">
    <source>
        <dbReference type="ARBA" id="ARBA00004050"/>
    </source>
</evidence>
<evidence type="ECO:0000256" key="7">
    <source>
        <dbReference type="ARBA" id="ARBA00022532"/>
    </source>
</evidence>
<sequence length="129" mass="14365">MTTSDLRNPLKRARNIGSAKSGAAAWMAMQFTSIVLAALSVWFVVLVLSLMHGDYASIRHSLGHPANATLMAVFVVLVAWHTELGLRNIYEDYIQTHWLLFWSVIVTRFALLVITAMALLSVIRLALAR</sequence>
<accession>A0ABT6B8I5</accession>
<comment type="caution">
    <text evidence="16">The sequence shown here is derived from an EMBL/GenBank/DDBJ whole genome shotgun (WGS) entry which is preliminary data.</text>
</comment>
<keyword evidence="14 15" id="KW-0472">Membrane</keyword>
<comment type="pathway">
    <text evidence="4">Carbohydrate metabolism; tricarboxylic acid cycle.</text>
</comment>
<proteinExistence type="predicted"/>
<evidence type="ECO:0000256" key="6">
    <source>
        <dbReference type="ARBA" id="ARBA00022448"/>
    </source>
</evidence>
<evidence type="ECO:0000256" key="10">
    <source>
        <dbReference type="ARBA" id="ARBA00022723"/>
    </source>
</evidence>
<evidence type="ECO:0000256" key="4">
    <source>
        <dbReference type="ARBA" id="ARBA00005163"/>
    </source>
</evidence>
<evidence type="ECO:0000256" key="9">
    <source>
        <dbReference type="ARBA" id="ARBA00022692"/>
    </source>
</evidence>
<evidence type="ECO:0000256" key="5">
    <source>
        <dbReference type="ARBA" id="ARBA00019425"/>
    </source>
</evidence>
<feature type="transmembrane region" description="Helical" evidence="15">
    <location>
        <begin position="100"/>
        <end position="127"/>
    </location>
</feature>
<dbReference type="Proteomes" id="UP001528850">
    <property type="component" value="Unassembled WGS sequence"/>
</dbReference>
<dbReference type="EMBL" id="JARJJS010000001">
    <property type="protein sequence ID" value="MDF4024363.1"/>
    <property type="molecule type" value="Genomic_DNA"/>
</dbReference>
<keyword evidence="13" id="KW-0408">Iron</keyword>
<keyword evidence="7" id="KW-0816">Tricarboxylic acid cycle</keyword>
<name>A0ABT6B8I5_9GAMM</name>
<evidence type="ECO:0000256" key="14">
    <source>
        <dbReference type="ARBA" id="ARBA00023136"/>
    </source>
</evidence>
<dbReference type="RefSeq" id="WP_320550277.1">
    <property type="nucleotide sequence ID" value="NZ_JAQLOK010000002.1"/>
</dbReference>
<evidence type="ECO:0000256" key="12">
    <source>
        <dbReference type="ARBA" id="ARBA00022989"/>
    </source>
</evidence>
<dbReference type="NCBIfam" id="TIGR02968">
    <property type="entry name" value="succ_dehyd_anc"/>
    <property type="match status" value="1"/>
</dbReference>
<feature type="transmembrane region" description="Helical" evidence="15">
    <location>
        <begin position="62"/>
        <end position="80"/>
    </location>
</feature>
<evidence type="ECO:0000256" key="13">
    <source>
        <dbReference type="ARBA" id="ARBA00023004"/>
    </source>
</evidence>
<evidence type="ECO:0000313" key="17">
    <source>
        <dbReference type="Proteomes" id="UP001528850"/>
    </source>
</evidence>
<protein>
    <recommendedName>
        <fullName evidence="5">Succinate dehydrogenase hydrophobic membrane anchor subunit</fullName>
    </recommendedName>
</protein>
<evidence type="ECO:0000313" key="16">
    <source>
        <dbReference type="EMBL" id="MDF4024363.1"/>
    </source>
</evidence>
<dbReference type="InterPro" id="IPR000701">
    <property type="entry name" value="SuccDH_FuR_B_TM-su"/>
</dbReference>
<keyword evidence="6" id="KW-0813">Transport</keyword>
<evidence type="ECO:0000256" key="1">
    <source>
        <dbReference type="ARBA" id="ARBA00001971"/>
    </source>
</evidence>
<dbReference type="Gene3D" id="1.20.1300.10">
    <property type="entry name" value="Fumarate reductase/succinate dehydrogenase, transmembrane subunit"/>
    <property type="match status" value="1"/>
</dbReference>
<keyword evidence="8" id="KW-0349">Heme</keyword>
<dbReference type="InterPro" id="IPR014312">
    <property type="entry name" value="Succ_DH_anchor"/>
</dbReference>
<keyword evidence="17" id="KW-1185">Reference proteome</keyword>
<evidence type="ECO:0000256" key="8">
    <source>
        <dbReference type="ARBA" id="ARBA00022617"/>
    </source>
</evidence>
<feature type="transmembrane region" description="Helical" evidence="15">
    <location>
        <begin position="24"/>
        <end position="50"/>
    </location>
</feature>
<evidence type="ECO:0000256" key="3">
    <source>
        <dbReference type="ARBA" id="ARBA00004141"/>
    </source>
</evidence>
<dbReference type="Pfam" id="PF01127">
    <property type="entry name" value="Sdh_cyt"/>
    <property type="match status" value="1"/>
</dbReference>